<sequence length="89" mass="10230">MKEHFGTQIQTIQCQHERQTSITTPGYVYTVTCLRINGSKLGKHQSMQMRIRMCYIACANLCNVSYRSRQLTCANSVTEKIHFDGLAER</sequence>
<protein>
    <submittedName>
        <fullName evidence="1">Uncharacterized protein</fullName>
    </submittedName>
</protein>
<accession>A0A016VM65</accession>
<dbReference type="AlphaFoldDB" id="A0A016VM65"/>
<gene>
    <name evidence="1" type="primary">Acey_s0008.g329</name>
    <name evidence="1" type="ORF">Y032_0008g329</name>
</gene>
<organism evidence="1 2">
    <name type="scientific">Ancylostoma ceylanicum</name>
    <dbReference type="NCBI Taxonomy" id="53326"/>
    <lineage>
        <taxon>Eukaryota</taxon>
        <taxon>Metazoa</taxon>
        <taxon>Ecdysozoa</taxon>
        <taxon>Nematoda</taxon>
        <taxon>Chromadorea</taxon>
        <taxon>Rhabditida</taxon>
        <taxon>Rhabditina</taxon>
        <taxon>Rhabditomorpha</taxon>
        <taxon>Strongyloidea</taxon>
        <taxon>Ancylostomatidae</taxon>
        <taxon>Ancylostomatinae</taxon>
        <taxon>Ancylostoma</taxon>
    </lineage>
</organism>
<reference evidence="2" key="1">
    <citation type="journal article" date="2015" name="Nat. Genet.">
        <title>The genome and transcriptome of the zoonotic hookworm Ancylostoma ceylanicum identify infection-specific gene families.</title>
        <authorList>
            <person name="Schwarz E.M."/>
            <person name="Hu Y."/>
            <person name="Antoshechkin I."/>
            <person name="Miller M.M."/>
            <person name="Sternberg P.W."/>
            <person name="Aroian R.V."/>
        </authorList>
    </citation>
    <scope>NUCLEOTIDE SEQUENCE</scope>
    <source>
        <strain evidence="2">HY135</strain>
    </source>
</reference>
<comment type="caution">
    <text evidence="1">The sequence shown here is derived from an EMBL/GenBank/DDBJ whole genome shotgun (WGS) entry which is preliminary data.</text>
</comment>
<proteinExistence type="predicted"/>
<name>A0A016VM65_9BILA</name>
<evidence type="ECO:0000313" key="1">
    <source>
        <dbReference type="EMBL" id="EYC28087.1"/>
    </source>
</evidence>
<dbReference type="Proteomes" id="UP000024635">
    <property type="component" value="Unassembled WGS sequence"/>
</dbReference>
<evidence type="ECO:0000313" key="2">
    <source>
        <dbReference type="Proteomes" id="UP000024635"/>
    </source>
</evidence>
<dbReference type="EMBL" id="JARK01001344">
    <property type="protein sequence ID" value="EYC28087.1"/>
    <property type="molecule type" value="Genomic_DNA"/>
</dbReference>
<keyword evidence="2" id="KW-1185">Reference proteome</keyword>